<keyword evidence="3" id="KW-1185">Reference proteome</keyword>
<feature type="region of interest" description="Disordered" evidence="1">
    <location>
        <begin position="95"/>
        <end position="115"/>
    </location>
</feature>
<comment type="caution">
    <text evidence="2">The sequence shown here is derived from an EMBL/GenBank/DDBJ whole genome shotgun (WGS) entry which is preliminary data.</text>
</comment>
<evidence type="ECO:0000313" key="2">
    <source>
        <dbReference type="EMBL" id="CAK0867930.1"/>
    </source>
</evidence>
<name>A0ABN9V504_9DINO</name>
<gene>
    <name evidence="2" type="ORF">PCOR1329_LOCUS54744</name>
</gene>
<evidence type="ECO:0000313" key="3">
    <source>
        <dbReference type="Proteomes" id="UP001189429"/>
    </source>
</evidence>
<proteinExistence type="predicted"/>
<evidence type="ECO:0000256" key="1">
    <source>
        <dbReference type="SAM" id="MobiDB-lite"/>
    </source>
</evidence>
<dbReference type="EMBL" id="CAUYUJ010016695">
    <property type="protein sequence ID" value="CAK0867930.1"/>
    <property type="molecule type" value="Genomic_DNA"/>
</dbReference>
<accession>A0ABN9V504</accession>
<organism evidence="2 3">
    <name type="scientific">Prorocentrum cordatum</name>
    <dbReference type="NCBI Taxonomy" id="2364126"/>
    <lineage>
        <taxon>Eukaryota</taxon>
        <taxon>Sar</taxon>
        <taxon>Alveolata</taxon>
        <taxon>Dinophyceae</taxon>
        <taxon>Prorocentrales</taxon>
        <taxon>Prorocentraceae</taxon>
        <taxon>Prorocentrum</taxon>
    </lineage>
</organism>
<dbReference type="Proteomes" id="UP001189429">
    <property type="component" value="Unassembled WGS sequence"/>
</dbReference>
<feature type="region of interest" description="Disordered" evidence="1">
    <location>
        <begin position="37"/>
        <end position="65"/>
    </location>
</feature>
<feature type="non-terminal residue" evidence="2">
    <location>
        <position position="1"/>
    </location>
</feature>
<feature type="compositionally biased region" description="Low complexity" evidence="1">
    <location>
        <begin position="99"/>
        <end position="115"/>
    </location>
</feature>
<sequence length="115" mass="11937">PAPDQAGQRAHRCRAGSPLRWLDPQTAVAMLARLLGGQSLGPEDPEGADAGGLRGRADSEGFQSSVCDSHVTGSTANKKSLVNSAFTAPTAYRRTAVPSSMARSSRISSPSWSKG</sequence>
<protein>
    <submittedName>
        <fullName evidence="2">Uncharacterized protein</fullName>
    </submittedName>
</protein>
<reference evidence="2" key="1">
    <citation type="submission" date="2023-10" db="EMBL/GenBank/DDBJ databases">
        <authorList>
            <person name="Chen Y."/>
            <person name="Shah S."/>
            <person name="Dougan E. K."/>
            <person name="Thang M."/>
            <person name="Chan C."/>
        </authorList>
    </citation>
    <scope>NUCLEOTIDE SEQUENCE [LARGE SCALE GENOMIC DNA]</scope>
</reference>